<evidence type="ECO:0000313" key="2">
    <source>
        <dbReference type="Proteomes" id="UP000812440"/>
    </source>
</evidence>
<protein>
    <submittedName>
        <fullName evidence="1">Uncharacterized protein</fullName>
    </submittedName>
</protein>
<dbReference type="EMBL" id="JAACNH010000008">
    <property type="protein sequence ID" value="KAG8434386.1"/>
    <property type="molecule type" value="Genomic_DNA"/>
</dbReference>
<dbReference type="Proteomes" id="UP000812440">
    <property type="component" value="Chromosome 7"/>
</dbReference>
<keyword evidence="2" id="KW-1185">Reference proteome</keyword>
<sequence length="88" mass="10908">MPIDTLHVKERKRRRMCKMRDLFLPVRLRRVGHLHQHPHQGPRCSLQSPLHLHHRQHRLDQLAQKMRRMISMHKDIKRIKRRILLLKK</sequence>
<dbReference type="AlphaFoldDB" id="A0A8T2IS13"/>
<evidence type="ECO:0000313" key="1">
    <source>
        <dbReference type="EMBL" id="KAG8434387.1"/>
    </source>
</evidence>
<dbReference type="EMBL" id="JAACNH010000008">
    <property type="protein sequence ID" value="KAG8434387.1"/>
    <property type="molecule type" value="Genomic_DNA"/>
</dbReference>
<organism evidence="1 2">
    <name type="scientific">Hymenochirus boettgeri</name>
    <name type="common">Congo dwarf clawed frog</name>
    <dbReference type="NCBI Taxonomy" id="247094"/>
    <lineage>
        <taxon>Eukaryota</taxon>
        <taxon>Metazoa</taxon>
        <taxon>Chordata</taxon>
        <taxon>Craniata</taxon>
        <taxon>Vertebrata</taxon>
        <taxon>Euteleostomi</taxon>
        <taxon>Amphibia</taxon>
        <taxon>Batrachia</taxon>
        <taxon>Anura</taxon>
        <taxon>Pipoidea</taxon>
        <taxon>Pipidae</taxon>
        <taxon>Pipinae</taxon>
        <taxon>Hymenochirus</taxon>
    </lineage>
</organism>
<gene>
    <name evidence="1" type="ORF">GDO86_012674</name>
</gene>
<proteinExistence type="predicted"/>
<name>A0A8T2IS13_9PIPI</name>
<accession>A0A8T2IS13</accession>
<reference evidence="1" key="1">
    <citation type="thesis" date="2020" institute="ProQuest LLC" country="789 East Eisenhower Parkway, Ann Arbor, MI, USA">
        <title>Comparative Genomics and Chromosome Evolution.</title>
        <authorList>
            <person name="Mudd A.B."/>
        </authorList>
    </citation>
    <scope>NUCLEOTIDE SEQUENCE</scope>
    <source>
        <strain evidence="1">Female2</strain>
        <tissue evidence="1">Blood</tissue>
    </source>
</reference>
<comment type="caution">
    <text evidence="1">The sequence shown here is derived from an EMBL/GenBank/DDBJ whole genome shotgun (WGS) entry which is preliminary data.</text>
</comment>